<accession>A2SG52</accession>
<dbReference type="Proteomes" id="UP000000366">
    <property type="component" value="Chromosome"/>
</dbReference>
<name>A2SG52_METPP</name>
<dbReference type="KEGG" id="mpt:Mpe_A1579"/>
<evidence type="ECO:0000313" key="2">
    <source>
        <dbReference type="Proteomes" id="UP000000366"/>
    </source>
</evidence>
<dbReference type="eggNOG" id="ENOG502Z8K2">
    <property type="taxonomic scope" value="Bacteria"/>
</dbReference>
<protein>
    <submittedName>
        <fullName evidence="1">Uncharacterized protein</fullName>
    </submittedName>
</protein>
<sequence length="332" mass="36793">MAGSSAVGRKVLLYFAWSRPQETGAPLAVIDNRFPALFESRRMLYPRYEALSDPQRFDQGIGGFLDFIQRQNFVAFVELARARCGSTVAEAERGGDDGAQRPLDDDLLGSADTVIVISFDSLRTAQTASAQEVTAVQRFLADPDHLLFVCPHHDIGVVPDLPHDERMALQLAEFTHHGDRTIPPQQRFGGFARSLLAGLGVPVENRFGLRPAVEADGRPAPIEAARELDRLHLLEGIGSLNLHAHLPHLERRADAVHKLEVLARQRIDPAAPPHPFVQERGLLFDALLQSHRDVFAGTLLIGDATLWSSTAGGLDNLQRLWTNVLEREWRRP</sequence>
<evidence type="ECO:0000313" key="1">
    <source>
        <dbReference type="EMBL" id="ABM94541.1"/>
    </source>
</evidence>
<organism evidence="1 2">
    <name type="scientific">Methylibium petroleiphilum (strain ATCC BAA-1232 / LMG 22953 / PM1)</name>
    <dbReference type="NCBI Taxonomy" id="420662"/>
    <lineage>
        <taxon>Bacteria</taxon>
        <taxon>Pseudomonadati</taxon>
        <taxon>Pseudomonadota</taxon>
        <taxon>Betaproteobacteria</taxon>
        <taxon>Burkholderiales</taxon>
        <taxon>Sphaerotilaceae</taxon>
        <taxon>Methylibium</taxon>
    </lineage>
</organism>
<dbReference type="AlphaFoldDB" id="A2SG52"/>
<dbReference type="EMBL" id="CP000555">
    <property type="protein sequence ID" value="ABM94541.1"/>
    <property type="molecule type" value="Genomic_DNA"/>
</dbReference>
<proteinExistence type="predicted"/>
<dbReference type="HOGENOM" id="CLU_823426_0_0_4"/>
<dbReference type="STRING" id="420662.Mpe_A1579"/>
<keyword evidence="2" id="KW-1185">Reference proteome</keyword>
<dbReference type="RefSeq" id="WP_011829178.1">
    <property type="nucleotide sequence ID" value="NC_008825.1"/>
</dbReference>
<gene>
    <name evidence="1" type="ordered locus">Mpe_A1579</name>
</gene>
<reference evidence="1 2" key="1">
    <citation type="journal article" date="2007" name="J. Bacteriol.">
        <title>Whole-genome analysis of the methyl tert-butyl ether-degrading beta-proteobacterium Methylibium petroleiphilum PM1.</title>
        <authorList>
            <person name="Kane S.R."/>
            <person name="Chakicherla A.Y."/>
            <person name="Chain P.S.G."/>
            <person name="Schmidt R."/>
            <person name="Shin M.W."/>
            <person name="Legler T.C."/>
            <person name="Scow K.M."/>
            <person name="Larimer F.W."/>
            <person name="Lucas S.M."/>
            <person name="Richardson P.M."/>
            <person name="Hristova K.R."/>
        </authorList>
    </citation>
    <scope>NUCLEOTIDE SEQUENCE [LARGE SCALE GENOMIC DNA]</scope>
    <source>
        <strain evidence="2">ATCC BAA-1232 / LMG 22953 / PM1</strain>
    </source>
</reference>